<keyword evidence="3" id="KW-0378">Hydrolase</keyword>
<dbReference type="InterPro" id="IPR052169">
    <property type="entry name" value="CW_Biosynth-Accessory"/>
</dbReference>
<dbReference type="SUPFAM" id="SSF56300">
    <property type="entry name" value="Metallo-dependent phosphatases"/>
    <property type="match status" value="1"/>
</dbReference>
<accession>A0AAW7TCI3</accession>
<feature type="domain" description="Capsule synthesis protein CapA" evidence="2">
    <location>
        <begin position="10"/>
        <end position="268"/>
    </location>
</feature>
<protein>
    <submittedName>
        <fullName evidence="3">CapA family protein</fullName>
        <ecNumber evidence="3">3.1.-.-</ecNumber>
    </submittedName>
</protein>
<gene>
    <name evidence="3" type="ORF">QZM33_30635</name>
</gene>
<name>A0AAW7TCI3_BURVI</name>
<dbReference type="Gene3D" id="3.60.21.10">
    <property type="match status" value="1"/>
</dbReference>
<dbReference type="CDD" id="cd07381">
    <property type="entry name" value="MPP_CapA"/>
    <property type="match status" value="1"/>
</dbReference>
<comment type="caution">
    <text evidence="3">The sequence shown here is derived from an EMBL/GenBank/DDBJ whole genome shotgun (WGS) entry which is preliminary data.</text>
</comment>
<dbReference type="EMBL" id="JAUJRV010000044">
    <property type="protein sequence ID" value="MDN7799299.1"/>
    <property type="molecule type" value="Genomic_DNA"/>
</dbReference>
<dbReference type="AlphaFoldDB" id="A0AAW7TCI3"/>
<evidence type="ECO:0000313" key="3">
    <source>
        <dbReference type="EMBL" id="MDN7799299.1"/>
    </source>
</evidence>
<dbReference type="Pfam" id="PF09587">
    <property type="entry name" value="PGA_cap"/>
    <property type="match status" value="1"/>
</dbReference>
<dbReference type="InterPro" id="IPR019079">
    <property type="entry name" value="Capsule_synth_CapA"/>
</dbReference>
<dbReference type="PANTHER" id="PTHR33393">
    <property type="entry name" value="POLYGLUTAMINE SYNTHESIS ACCESSORY PROTEIN RV0574C-RELATED"/>
    <property type="match status" value="1"/>
</dbReference>
<organism evidence="3 4">
    <name type="scientific">Burkholderia vietnamiensis</name>
    <dbReference type="NCBI Taxonomy" id="60552"/>
    <lineage>
        <taxon>Bacteria</taxon>
        <taxon>Pseudomonadati</taxon>
        <taxon>Pseudomonadota</taxon>
        <taxon>Betaproteobacteria</taxon>
        <taxon>Burkholderiales</taxon>
        <taxon>Burkholderiaceae</taxon>
        <taxon>Burkholderia</taxon>
        <taxon>Burkholderia cepacia complex</taxon>
    </lineage>
</organism>
<reference evidence="3" key="1">
    <citation type="submission" date="2023-07" db="EMBL/GenBank/DDBJ databases">
        <title>A collection of bacterial strains from the Burkholderia cepacia Research Laboratory and Repository.</title>
        <authorList>
            <person name="Lipuma J."/>
            <person name="Spilker T."/>
            <person name="Caverly L."/>
        </authorList>
    </citation>
    <scope>NUCLEOTIDE SEQUENCE</scope>
    <source>
        <strain evidence="3">AU44268</strain>
    </source>
</reference>
<evidence type="ECO:0000256" key="1">
    <source>
        <dbReference type="ARBA" id="ARBA00005662"/>
    </source>
</evidence>
<dbReference type="InterPro" id="IPR029052">
    <property type="entry name" value="Metallo-depent_PP-like"/>
</dbReference>
<evidence type="ECO:0000313" key="4">
    <source>
        <dbReference type="Proteomes" id="UP001171620"/>
    </source>
</evidence>
<evidence type="ECO:0000259" key="2">
    <source>
        <dbReference type="SMART" id="SM00854"/>
    </source>
</evidence>
<dbReference type="PANTHER" id="PTHR33393:SF13">
    <property type="entry name" value="PGA BIOSYNTHESIS PROTEIN CAPA"/>
    <property type="match status" value="1"/>
</dbReference>
<dbReference type="SMART" id="SM00854">
    <property type="entry name" value="PGA_cap"/>
    <property type="match status" value="1"/>
</dbReference>
<dbReference type="Proteomes" id="UP001171620">
    <property type="component" value="Unassembled WGS sequence"/>
</dbReference>
<dbReference type="RefSeq" id="WP_301788894.1">
    <property type="nucleotide sequence ID" value="NZ_JAUJRV010000044.1"/>
</dbReference>
<sequence length="392" mass="43260">MSQSTPNDVILLAVGDVGPCRSDPDSIFQYVREDIGASDIAFCQLEVNLSDRGSRLPQVRHTTRSSPDTARAMRECGFNVVSVAGNHCMDWGRDAFDDTLDSLKAAGIAAVGAGANRAEARKPVIVDCKGTKVAFLAYCSILPEGFWADENRAGCSPLRAWTIYEQIEKDQPGTPPRIHTFADRADLEALKEDIRLARTHADIVVLSMHWGIHFVPYTIADYQREVAHAAIDAGADVILGHHAHILKGVEIYRGKPVFYSLCNFALDVPLSPAMMKSKAFREIQSLNPDWQPDTKCTYTFPPNSQMTIVVRFVLRDGKLNETTLLPTFINLHSQPRLLKHDDPEFSEVVSYLAKASAEAGFDTQFLVDGSQVRMEVGHAMAVGEKHQEHAIG</sequence>
<dbReference type="EC" id="3.1.-.-" evidence="3"/>
<dbReference type="GO" id="GO:0016787">
    <property type="term" value="F:hydrolase activity"/>
    <property type="evidence" value="ECO:0007669"/>
    <property type="project" value="UniProtKB-KW"/>
</dbReference>
<comment type="similarity">
    <text evidence="1">Belongs to the CapA family.</text>
</comment>
<proteinExistence type="inferred from homology"/>